<protein>
    <submittedName>
        <fullName evidence="1">Uncharacterized protein</fullName>
    </submittedName>
</protein>
<dbReference type="EMBL" id="MT143781">
    <property type="protein sequence ID" value="QJB02409.1"/>
    <property type="molecule type" value="Genomic_DNA"/>
</dbReference>
<reference evidence="1" key="1">
    <citation type="submission" date="2020-03" db="EMBL/GenBank/DDBJ databases">
        <title>The deep terrestrial virosphere.</title>
        <authorList>
            <person name="Holmfeldt K."/>
            <person name="Nilsson E."/>
            <person name="Simone D."/>
            <person name="Lopez-Fernandez M."/>
            <person name="Wu X."/>
            <person name="de Brujin I."/>
            <person name="Lundin D."/>
            <person name="Andersson A."/>
            <person name="Bertilsson S."/>
            <person name="Dopson M."/>
        </authorList>
    </citation>
    <scope>NUCLEOTIDE SEQUENCE</scope>
    <source>
        <strain evidence="1">MM171B01299</strain>
    </source>
</reference>
<dbReference type="AlphaFoldDB" id="A0A6M3MBL9"/>
<gene>
    <name evidence="1" type="ORF">MM171B01299_0009</name>
</gene>
<accession>A0A6M3MBL9</accession>
<sequence>MPGFCDYLEEIEVKCAPCVENKLGACHIRLGLQESYPKDFKIYDTIHIIRHNARLSVETDIEVKYKTDYPYGEFAGKGPEWASECTSKAGKIREYLEPQLPPGARFGTFHVHYHPDKYDPNIVALHIHVHKPIEDLDEAKIVIQKLAETIRPGKIEAAIR</sequence>
<organism evidence="1">
    <name type="scientific">viral metagenome</name>
    <dbReference type="NCBI Taxonomy" id="1070528"/>
    <lineage>
        <taxon>unclassified sequences</taxon>
        <taxon>metagenomes</taxon>
        <taxon>organismal metagenomes</taxon>
    </lineage>
</organism>
<proteinExistence type="predicted"/>
<name>A0A6M3MBL9_9ZZZZ</name>
<evidence type="ECO:0000313" key="1">
    <source>
        <dbReference type="EMBL" id="QJB02409.1"/>
    </source>
</evidence>